<evidence type="ECO:0000313" key="10">
    <source>
        <dbReference type="Proteomes" id="UP001595886"/>
    </source>
</evidence>
<evidence type="ECO:0000256" key="6">
    <source>
        <dbReference type="PIRNR" id="PIRNR000139"/>
    </source>
</evidence>
<organism evidence="9 10">
    <name type="scientific">Dokdonella ginsengisoli</name>
    <dbReference type="NCBI Taxonomy" id="363846"/>
    <lineage>
        <taxon>Bacteria</taxon>
        <taxon>Pseudomonadati</taxon>
        <taxon>Pseudomonadota</taxon>
        <taxon>Gammaproteobacteria</taxon>
        <taxon>Lysobacterales</taxon>
        <taxon>Rhodanobacteraceae</taxon>
        <taxon>Dokdonella</taxon>
    </lineage>
</organism>
<dbReference type="Pfam" id="PF13183">
    <property type="entry name" value="Fer4_8"/>
    <property type="match status" value="1"/>
</dbReference>
<dbReference type="InterPro" id="IPR004017">
    <property type="entry name" value="Cys_rich_dom"/>
</dbReference>
<accession>A0ABV9QUK5</accession>
<comment type="catalytic activity">
    <reaction evidence="6">
        <text>(R)-lactate + A = pyruvate + AH2</text>
        <dbReference type="Rhea" id="RHEA:15089"/>
        <dbReference type="ChEBI" id="CHEBI:13193"/>
        <dbReference type="ChEBI" id="CHEBI:15361"/>
        <dbReference type="ChEBI" id="CHEBI:16004"/>
        <dbReference type="ChEBI" id="CHEBI:17499"/>
    </reaction>
</comment>
<feature type="domain" description="4Fe-4S ferredoxin-type" evidence="8">
    <location>
        <begin position="16"/>
        <end position="45"/>
    </location>
</feature>
<dbReference type="PANTHER" id="PTHR32479:SF17">
    <property type="entry name" value="GLYCOLATE OXIDASE IRON-SULFUR SUBUNIT"/>
    <property type="match status" value="1"/>
</dbReference>
<dbReference type="InterPro" id="IPR017896">
    <property type="entry name" value="4Fe4S_Fe-S-bd"/>
</dbReference>
<comment type="caution">
    <text evidence="9">The sequence shown here is derived from an EMBL/GenBank/DDBJ whole genome shotgun (WGS) entry which is preliminary data.</text>
</comment>
<gene>
    <name evidence="9" type="ORF">ACFO6Q_11920</name>
</gene>
<evidence type="ECO:0000256" key="5">
    <source>
        <dbReference type="ARBA" id="ARBA00023014"/>
    </source>
</evidence>
<dbReference type="PROSITE" id="PS00198">
    <property type="entry name" value="4FE4S_FER_1"/>
    <property type="match status" value="2"/>
</dbReference>
<dbReference type="PROSITE" id="PS51379">
    <property type="entry name" value="4FE4S_FER_2"/>
    <property type="match status" value="2"/>
</dbReference>
<dbReference type="Proteomes" id="UP001595886">
    <property type="component" value="Unassembled WGS sequence"/>
</dbReference>
<keyword evidence="10" id="KW-1185">Reference proteome</keyword>
<keyword evidence="3" id="KW-0677">Repeat</keyword>
<keyword evidence="6" id="KW-0249">Electron transport</keyword>
<comment type="function">
    <text evidence="6">Component of a complex that catalyzes the oxidation of glycolate to glyoxylate.</text>
</comment>
<dbReference type="PIRSF" id="PIRSF000139">
    <property type="entry name" value="Glc_ox_4Fe-4S"/>
    <property type="match status" value="1"/>
</dbReference>
<feature type="domain" description="4Fe-4S ferredoxin-type" evidence="8">
    <location>
        <begin position="66"/>
        <end position="90"/>
    </location>
</feature>
<evidence type="ECO:0000256" key="1">
    <source>
        <dbReference type="ARBA" id="ARBA00022485"/>
    </source>
</evidence>
<sequence length="414" mass="44367">MKPMPGAPTLPSALDSRLLALTDQCVMCGLCLPHCPTYRVEATEAESPRGRIALARGLALGTLDPGPLALAHLDHCLGCLSCQKVCPSQVQYDRILVDTRAALRDRRPAPGRIRRWLQDPRLATRLARLGAALRTDRWLPRLARLLPKASPLRRLAQAQPAPPPRPRLGSARPGPATRGRVALFRGCVASVHDRDTFAAAHVLLEALGYEVVATSSDACCGALQRHAGDLEGAAAQAAALRVELQRSGAEVVLVSASGCYADLRDQVLGEAGPMPVRDIHAFLAADAGFAALRFRPLAARAALHLPCSQVNVVGETAAIRAVLARIPDLAVLPLPEQPRCCGAAGSYFLEFPDIADRLREEKLDQAAALRPDLILTTNIGCRMHLGIGLRERAAPTRVRHPLVLLAEQLDNQAS</sequence>
<dbReference type="InterPro" id="IPR012257">
    <property type="entry name" value="Glc_ox_4Fe-4S"/>
</dbReference>
<proteinExistence type="predicted"/>
<keyword evidence="6" id="KW-0813">Transport</keyword>
<evidence type="ECO:0000313" key="9">
    <source>
        <dbReference type="EMBL" id="MFC4821035.1"/>
    </source>
</evidence>
<reference evidence="10" key="1">
    <citation type="journal article" date="2019" name="Int. J. Syst. Evol. Microbiol.">
        <title>The Global Catalogue of Microorganisms (GCM) 10K type strain sequencing project: providing services to taxonomists for standard genome sequencing and annotation.</title>
        <authorList>
            <consortium name="The Broad Institute Genomics Platform"/>
            <consortium name="The Broad Institute Genome Sequencing Center for Infectious Disease"/>
            <person name="Wu L."/>
            <person name="Ma J."/>
        </authorList>
    </citation>
    <scope>NUCLEOTIDE SEQUENCE [LARGE SCALE GENOMIC DNA]</scope>
    <source>
        <strain evidence="10">CCUG 30340</strain>
    </source>
</reference>
<protein>
    <recommendedName>
        <fullName evidence="6">Glycolate oxidase iron-sulfur subunit</fullName>
        <ecNumber evidence="6">1.1.99.14</ecNumber>
    </recommendedName>
</protein>
<dbReference type="Pfam" id="PF02754">
    <property type="entry name" value="CCG"/>
    <property type="match status" value="2"/>
</dbReference>
<keyword evidence="4 6" id="KW-0408">Iron</keyword>
<keyword evidence="2 6" id="KW-0479">Metal-binding</keyword>
<evidence type="ECO:0000256" key="3">
    <source>
        <dbReference type="ARBA" id="ARBA00022737"/>
    </source>
</evidence>
<keyword evidence="5 6" id="KW-0411">Iron-sulfur</keyword>
<evidence type="ECO:0000256" key="2">
    <source>
        <dbReference type="ARBA" id="ARBA00022723"/>
    </source>
</evidence>
<evidence type="ECO:0000256" key="7">
    <source>
        <dbReference type="SAM" id="MobiDB-lite"/>
    </source>
</evidence>
<dbReference type="Gene3D" id="1.10.1060.10">
    <property type="entry name" value="Alpha-helical ferredoxin"/>
    <property type="match status" value="1"/>
</dbReference>
<evidence type="ECO:0000256" key="4">
    <source>
        <dbReference type="ARBA" id="ARBA00023004"/>
    </source>
</evidence>
<feature type="region of interest" description="Disordered" evidence="7">
    <location>
        <begin position="153"/>
        <end position="175"/>
    </location>
</feature>
<dbReference type="RefSeq" id="WP_380021279.1">
    <property type="nucleotide sequence ID" value="NZ_JBHSHD010000008.1"/>
</dbReference>
<dbReference type="InterPro" id="IPR017900">
    <property type="entry name" value="4Fe4S_Fe_S_CS"/>
</dbReference>
<dbReference type="SUPFAM" id="SSF54862">
    <property type="entry name" value="4Fe-4S ferredoxins"/>
    <property type="match status" value="1"/>
</dbReference>
<dbReference type="EC" id="1.1.99.14" evidence="6"/>
<comment type="cofactor">
    <cofactor evidence="6">
        <name>[4Fe-4S] cluster</name>
        <dbReference type="ChEBI" id="CHEBI:49883"/>
    </cofactor>
    <text evidence="6">Binds 2 [4Fe-4S] clusters.</text>
</comment>
<dbReference type="EMBL" id="JBHSHD010000008">
    <property type="protein sequence ID" value="MFC4821035.1"/>
    <property type="molecule type" value="Genomic_DNA"/>
</dbReference>
<evidence type="ECO:0000259" key="8">
    <source>
        <dbReference type="PROSITE" id="PS51379"/>
    </source>
</evidence>
<dbReference type="InterPro" id="IPR009051">
    <property type="entry name" value="Helical_ferredxn"/>
</dbReference>
<name>A0ABV9QUK5_9GAMM</name>
<keyword evidence="1 6" id="KW-0004">4Fe-4S</keyword>
<dbReference type="PANTHER" id="PTHR32479">
    <property type="entry name" value="GLYCOLATE OXIDASE IRON-SULFUR SUBUNIT"/>
    <property type="match status" value="1"/>
</dbReference>
<comment type="catalytic activity">
    <reaction evidence="6">
        <text>glycolate + A = glyoxylate + AH2</text>
        <dbReference type="Rhea" id="RHEA:21264"/>
        <dbReference type="ChEBI" id="CHEBI:13193"/>
        <dbReference type="ChEBI" id="CHEBI:17499"/>
        <dbReference type="ChEBI" id="CHEBI:29805"/>
        <dbReference type="ChEBI" id="CHEBI:36655"/>
        <dbReference type="EC" id="1.1.99.14"/>
    </reaction>
</comment>